<proteinExistence type="predicted"/>
<evidence type="ECO:0000313" key="1">
    <source>
        <dbReference type="EMBL" id="GKU88569.1"/>
    </source>
</evidence>
<accession>A0AAV5HTR9</accession>
<protein>
    <submittedName>
        <fullName evidence="1">Uncharacterized protein</fullName>
    </submittedName>
</protein>
<dbReference type="EMBL" id="BPVZ01000002">
    <property type="protein sequence ID" value="GKU88569.1"/>
    <property type="molecule type" value="Genomic_DNA"/>
</dbReference>
<keyword evidence="2" id="KW-1185">Reference proteome</keyword>
<dbReference type="Pfam" id="PF03087">
    <property type="entry name" value="BPS1"/>
    <property type="match status" value="1"/>
</dbReference>
<name>A0AAV5HTR9_9ROSI</name>
<comment type="caution">
    <text evidence="1">The sequence shown here is derived from an EMBL/GenBank/DDBJ whole genome shotgun (WGS) entry which is preliminary data.</text>
</comment>
<dbReference type="Proteomes" id="UP001054252">
    <property type="component" value="Unassembled WGS sequence"/>
</dbReference>
<dbReference type="AlphaFoldDB" id="A0AAV5HTR9"/>
<dbReference type="GO" id="GO:0048367">
    <property type="term" value="P:shoot system development"/>
    <property type="evidence" value="ECO:0007669"/>
    <property type="project" value="InterPro"/>
</dbReference>
<reference evidence="1 2" key="1">
    <citation type="journal article" date="2021" name="Commun. Biol.">
        <title>The genome of Shorea leprosula (Dipterocarpaceae) highlights the ecological relevance of drought in aseasonal tropical rainforests.</title>
        <authorList>
            <person name="Ng K.K.S."/>
            <person name="Kobayashi M.J."/>
            <person name="Fawcett J.A."/>
            <person name="Hatakeyama M."/>
            <person name="Paape T."/>
            <person name="Ng C.H."/>
            <person name="Ang C.C."/>
            <person name="Tnah L.H."/>
            <person name="Lee C.T."/>
            <person name="Nishiyama T."/>
            <person name="Sese J."/>
            <person name="O'Brien M.J."/>
            <person name="Copetti D."/>
            <person name="Mohd Noor M.I."/>
            <person name="Ong R.C."/>
            <person name="Putra M."/>
            <person name="Sireger I.Z."/>
            <person name="Indrioko S."/>
            <person name="Kosugi Y."/>
            <person name="Izuno A."/>
            <person name="Isagi Y."/>
            <person name="Lee S.L."/>
            <person name="Shimizu K.K."/>
        </authorList>
    </citation>
    <scope>NUCLEOTIDE SEQUENCE [LARGE SCALE GENOMIC DNA]</scope>
    <source>
        <strain evidence="1">214</strain>
    </source>
</reference>
<evidence type="ECO:0000313" key="2">
    <source>
        <dbReference type="Proteomes" id="UP001054252"/>
    </source>
</evidence>
<gene>
    <name evidence="1" type="ORF">SLEP1_g2819</name>
</gene>
<dbReference type="GO" id="GO:0048364">
    <property type="term" value="P:root development"/>
    <property type="evidence" value="ECO:0007669"/>
    <property type="project" value="InterPro"/>
</dbReference>
<dbReference type="InterPro" id="IPR004320">
    <property type="entry name" value="BPS1_pln"/>
</dbReference>
<dbReference type="PANTHER" id="PTHR31509">
    <property type="entry name" value="BPS1-LIKE PROTEIN"/>
    <property type="match status" value="1"/>
</dbReference>
<organism evidence="1 2">
    <name type="scientific">Rubroshorea leprosula</name>
    <dbReference type="NCBI Taxonomy" id="152421"/>
    <lineage>
        <taxon>Eukaryota</taxon>
        <taxon>Viridiplantae</taxon>
        <taxon>Streptophyta</taxon>
        <taxon>Embryophyta</taxon>
        <taxon>Tracheophyta</taxon>
        <taxon>Spermatophyta</taxon>
        <taxon>Magnoliopsida</taxon>
        <taxon>eudicotyledons</taxon>
        <taxon>Gunneridae</taxon>
        <taxon>Pentapetalae</taxon>
        <taxon>rosids</taxon>
        <taxon>malvids</taxon>
        <taxon>Malvales</taxon>
        <taxon>Dipterocarpaceae</taxon>
        <taxon>Rubroshorea</taxon>
    </lineage>
</organism>
<sequence>MRKQSSRCHFLSRTCSDQNPKTNFIAYLFFLVNGSIGRKDISKICFKLENHHHHHHRSHGHHHDNKPPEVLSASLQAFRSDVLSCLNQLLLNSKPGSEILSLEWIQHCFELFPCINRAFAKLVVDIDYPMNKWEAALVDEYLNYSLNLLEFLNCISSSLSHLGQARLSLSYALSLLENSPSMAVKHLKVIQMKSLNKDLLKERTNRGDGEEQFCSEEEKVIHQALEEIQCIGFWVSGVVLASLSGDAKPYLEIKKYAAKAGIPSLIDLDLCFSRVMVEQNDELKEVRELNMAAASLESAIVERKSNDAAEELEKKVNVFEKLIDNLGREVDDLFSKILASRNGLLDGIGAQNQ</sequence>